<evidence type="ECO:0000256" key="4">
    <source>
        <dbReference type="ARBA" id="ARBA00023134"/>
    </source>
</evidence>
<dbReference type="PIRSF" id="PIRSF006809">
    <property type="entry name" value="GTP-binding_hflX_prd"/>
    <property type="match status" value="1"/>
</dbReference>
<keyword evidence="2 5" id="KW-0547">Nucleotide-binding</keyword>
<keyword evidence="8" id="KW-1185">Reference proteome</keyword>
<dbReference type="InterPro" id="IPR027417">
    <property type="entry name" value="P-loop_NTPase"/>
</dbReference>
<dbReference type="Gene3D" id="3.40.50.11060">
    <property type="entry name" value="GTPase HflX, N-terminal domain"/>
    <property type="match status" value="1"/>
</dbReference>
<evidence type="ECO:0000256" key="2">
    <source>
        <dbReference type="ARBA" id="ARBA00022741"/>
    </source>
</evidence>
<evidence type="ECO:0000256" key="1">
    <source>
        <dbReference type="ARBA" id="ARBA00022723"/>
    </source>
</evidence>
<keyword evidence="4 5" id="KW-0342">GTP-binding</keyword>
<dbReference type="CDD" id="cd01878">
    <property type="entry name" value="HflX"/>
    <property type="match status" value="1"/>
</dbReference>
<evidence type="ECO:0000256" key="3">
    <source>
        <dbReference type="ARBA" id="ARBA00022842"/>
    </source>
</evidence>
<comment type="subcellular location">
    <subcellularLocation>
        <location evidence="5">Cytoplasm</location>
    </subcellularLocation>
    <text evidence="5">May associate with membranes.</text>
</comment>
<evidence type="ECO:0000259" key="6">
    <source>
        <dbReference type="PROSITE" id="PS51705"/>
    </source>
</evidence>
<dbReference type="PRINTS" id="PR00326">
    <property type="entry name" value="GTP1OBG"/>
</dbReference>
<dbReference type="Gene3D" id="3.40.50.300">
    <property type="entry name" value="P-loop containing nucleotide triphosphate hydrolases"/>
    <property type="match status" value="1"/>
</dbReference>
<keyword evidence="3" id="KW-0460">Magnesium</keyword>
<dbReference type="InterPro" id="IPR032305">
    <property type="entry name" value="GTP-bd_M"/>
</dbReference>
<comment type="function">
    <text evidence="5">GTPase that associates with the 50S ribosomal subunit and may have a role during protein synthesis or ribosome biogenesis.</text>
</comment>
<dbReference type="PANTHER" id="PTHR10229">
    <property type="entry name" value="GTP-BINDING PROTEIN HFLX"/>
    <property type="match status" value="1"/>
</dbReference>
<dbReference type="EMBL" id="JBHTLI010000001">
    <property type="protein sequence ID" value="MFD1094386.1"/>
    <property type="molecule type" value="Genomic_DNA"/>
</dbReference>
<dbReference type="Gene3D" id="6.10.250.2860">
    <property type="match status" value="1"/>
</dbReference>
<dbReference type="InterPro" id="IPR016496">
    <property type="entry name" value="GTPase_HflX"/>
</dbReference>
<dbReference type="Pfam" id="PF13167">
    <property type="entry name" value="GTP-bdg_N"/>
    <property type="match status" value="1"/>
</dbReference>
<gene>
    <name evidence="5 7" type="primary">hflX</name>
    <name evidence="7" type="ORF">ACFQ3Q_01370</name>
</gene>
<dbReference type="InterPro" id="IPR025121">
    <property type="entry name" value="GTPase_HflX_N"/>
</dbReference>
<sequence length="406" mass="47102">MIEKTDLAYEKTVLIGIVTKDQGEDKLTEYLDELEFLTYTAGGEVEKRFSQKLDRPDPKTFIGSGKMNEVREFVEENDIGTAIFDDELSPAQQKNIEKILKCKVLDRTNLILDIFAQRAKTSYARTQVELAQYEYLLPRLAGMWTHLERQRGGIGMRGPGETEIETDRRIVRDKISLLKKKLATIDKQMEVQRGNRGQLVRVALVGYTNVGKSTLMNVISKSDVFAENKLFATLDTTVRKVVIRNLPFLLTDTVGFIRKLPTQLVESFKSTLDEVRESDLLLHVVDISHPNFEEHIESVNQILSEIKGGDKPTLMVFNKIDQYEPEKIEEDDLITEKTKAHYSLKEWKRTWMNRLGDDVIFISALNKENMEDFRRKVYEAVRKIHITRFPYNNFLYPEYDKYGEKK</sequence>
<dbReference type="PANTHER" id="PTHR10229:SF0">
    <property type="entry name" value="GTP-BINDING PROTEIN 6-RELATED"/>
    <property type="match status" value="1"/>
</dbReference>
<dbReference type="RefSeq" id="WP_380742182.1">
    <property type="nucleotide sequence ID" value="NZ_JBHTLI010000001.1"/>
</dbReference>
<feature type="domain" description="Hflx-type G" evidence="6">
    <location>
        <begin position="200"/>
        <end position="385"/>
    </location>
</feature>
<dbReference type="NCBIfam" id="TIGR03156">
    <property type="entry name" value="GTP_HflX"/>
    <property type="match status" value="1"/>
</dbReference>
<dbReference type="HAMAP" id="MF_00900">
    <property type="entry name" value="GTPase_HflX"/>
    <property type="match status" value="1"/>
</dbReference>
<evidence type="ECO:0000256" key="5">
    <source>
        <dbReference type="HAMAP-Rule" id="MF_00900"/>
    </source>
</evidence>
<comment type="subunit">
    <text evidence="5">Monomer. Associates with the 50S ribosomal subunit.</text>
</comment>
<keyword evidence="1" id="KW-0479">Metal-binding</keyword>
<dbReference type="Pfam" id="PF01926">
    <property type="entry name" value="MMR_HSR1"/>
    <property type="match status" value="1"/>
</dbReference>
<dbReference type="InterPro" id="IPR005225">
    <property type="entry name" value="Small_GTP-bd"/>
</dbReference>
<dbReference type="InterPro" id="IPR030394">
    <property type="entry name" value="G_HFLX_dom"/>
</dbReference>
<dbReference type="NCBIfam" id="TIGR00231">
    <property type="entry name" value="small_GTP"/>
    <property type="match status" value="1"/>
</dbReference>
<name>A0ABW3NPW9_9FLAO</name>
<reference evidence="8" key="1">
    <citation type="journal article" date="2019" name="Int. J. Syst. Evol. Microbiol.">
        <title>The Global Catalogue of Microorganisms (GCM) 10K type strain sequencing project: providing services to taxonomists for standard genome sequencing and annotation.</title>
        <authorList>
            <consortium name="The Broad Institute Genomics Platform"/>
            <consortium name="The Broad Institute Genome Sequencing Center for Infectious Disease"/>
            <person name="Wu L."/>
            <person name="Ma J."/>
        </authorList>
    </citation>
    <scope>NUCLEOTIDE SEQUENCE [LARGE SCALE GENOMIC DNA]</scope>
    <source>
        <strain evidence="8">CCUG 64793</strain>
    </source>
</reference>
<dbReference type="SUPFAM" id="SSF52540">
    <property type="entry name" value="P-loop containing nucleoside triphosphate hydrolases"/>
    <property type="match status" value="1"/>
</dbReference>
<evidence type="ECO:0000313" key="8">
    <source>
        <dbReference type="Proteomes" id="UP001597131"/>
    </source>
</evidence>
<keyword evidence="5" id="KW-0963">Cytoplasm</keyword>
<accession>A0ABW3NPW9</accession>
<protein>
    <recommendedName>
        <fullName evidence="5">GTPase HflX</fullName>
    </recommendedName>
    <alternativeName>
        <fullName evidence="5">GTP-binding protein HflX</fullName>
    </alternativeName>
</protein>
<dbReference type="Proteomes" id="UP001597131">
    <property type="component" value="Unassembled WGS sequence"/>
</dbReference>
<comment type="caution">
    <text evidence="7">The sequence shown here is derived from an EMBL/GenBank/DDBJ whole genome shotgun (WGS) entry which is preliminary data.</text>
</comment>
<comment type="similarity">
    <text evidence="5">Belongs to the TRAFAC class OBG-HflX-like GTPase superfamily. HflX GTPase family.</text>
</comment>
<dbReference type="InterPro" id="IPR006073">
    <property type="entry name" value="GTP-bd"/>
</dbReference>
<dbReference type="Pfam" id="PF16360">
    <property type="entry name" value="GTP-bdg_M"/>
    <property type="match status" value="1"/>
</dbReference>
<proteinExistence type="inferred from homology"/>
<organism evidence="7 8">
    <name type="scientific">Salegentibacter chungangensis</name>
    <dbReference type="NCBI Taxonomy" id="1335724"/>
    <lineage>
        <taxon>Bacteria</taxon>
        <taxon>Pseudomonadati</taxon>
        <taxon>Bacteroidota</taxon>
        <taxon>Flavobacteriia</taxon>
        <taxon>Flavobacteriales</taxon>
        <taxon>Flavobacteriaceae</taxon>
        <taxon>Salegentibacter</taxon>
    </lineage>
</organism>
<evidence type="ECO:0000313" key="7">
    <source>
        <dbReference type="EMBL" id="MFD1094386.1"/>
    </source>
</evidence>
<dbReference type="PROSITE" id="PS51705">
    <property type="entry name" value="G_HFLX"/>
    <property type="match status" value="1"/>
</dbReference>
<dbReference type="InterPro" id="IPR042108">
    <property type="entry name" value="GTPase_HflX_N_sf"/>
</dbReference>